<reference evidence="2 3" key="1">
    <citation type="submission" date="2020-08" db="EMBL/GenBank/DDBJ databases">
        <title>Genomic Encyclopedia of Type Strains, Phase IV (KMG-IV): sequencing the most valuable type-strain genomes for metagenomic binning, comparative biology and taxonomic classification.</title>
        <authorList>
            <person name="Goeker M."/>
        </authorList>
    </citation>
    <scope>NUCLEOTIDE SEQUENCE [LARGE SCALE GENOMIC DNA]</scope>
    <source>
        <strain evidence="2 3">DSM 29854</strain>
    </source>
</reference>
<evidence type="ECO:0000313" key="3">
    <source>
        <dbReference type="Proteomes" id="UP000563094"/>
    </source>
</evidence>
<evidence type="ECO:0000313" key="2">
    <source>
        <dbReference type="EMBL" id="MBA9075962.1"/>
    </source>
</evidence>
<dbReference type="SUPFAM" id="SSF82153">
    <property type="entry name" value="FAS1 domain"/>
    <property type="match status" value="1"/>
</dbReference>
<dbReference type="SMART" id="SM00554">
    <property type="entry name" value="FAS1"/>
    <property type="match status" value="1"/>
</dbReference>
<dbReference type="Pfam" id="PF02469">
    <property type="entry name" value="Fasciclin"/>
    <property type="match status" value="1"/>
</dbReference>
<protein>
    <submittedName>
        <fullName evidence="2">Putative surface protein with fasciclin (FAS1) repeats</fullName>
    </submittedName>
</protein>
<dbReference type="EMBL" id="JACJIQ010000002">
    <property type="protein sequence ID" value="MBA9075962.1"/>
    <property type="molecule type" value="Genomic_DNA"/>
</dbReference>
<dbReference type="AlphaFoldDB" id="A0A839GAK8"/>
<evidence type="ECO:0000259" key="1">
    <source>
        <dbReference type="PROSITE" id="PS50213"/>
    </source>
</evidence>
<comment type="caution">
    <text evidence="2">The sequence shown here is derived from an EMBL/GenBank/DDBJ whole genome shotgun (WGS) entry which is preliminary data.</text>
</comment>
<feature type="domain" description="FAS1" evidence="1">
    <location>
        <begin position="26"/>
        <end position="152"/>
    </location>
</feature>
<keyword evidence="3" id="KW-1185">Reference proteome</keyword>
<accession>A0A839GAK8</accession>
<organism evidence="2 3">
    <name type="scientific">Rufibacter quisquiliarum</name>
    <dbReference type="NCBI Taxonomy" id="1549639"/>
    <lineage>
        <taxon>Bacteria</taxon>
        <taxon>Pseudomonadati</taxon>
        <taxon>Bacteroidota</taxon>
        <taxon>Cytophagia</taxon>
        <taxon>Cytophagales</taxon>
        <taxon>Hymenobacteraceae</taxon>
        <taxon>Rufibacter</taxon>
    </lineage>
</organism>
<dbReference type="Proteomes" id="UP000563094">
    <property type="component" value="Unassembled WGS sequence"/>
</dbReference>
<dbReference type="PROSITE" id="PS50213">
    <property type="entry name" value="FAS1"/>
    <property type="match status" value="1"/>
</dbReference>
<dbReference type="RefSeq" id="WP_066834487.1">
    <property type="nucleotide sequence ID" value="NZ_JACJIQ010000002.1"/>
</dbReference>
<dbReference type="Gene3D" id="2.30.180.10">
    <property type="entry name" value="FAS1 domain"/>
    <property type="match status" value="1"/>
</dbReference>
<dbReference type="PANTHER" id="PTHR10900">
    <property type="entry name" value="PERIOSTIN-RELATED"/>
    <property type="match status" value="1"/>
</dbReference>
<sequence>MLFLWVAIQTSGQAQAFLATGTSASAKTARMSVGEGLAANNQQELLELVTKAGLMPLLSNGEAYTFFAPSPQALAKYQSEAPETLRSFLSKHIVKGAYTAADLRDGADVQTINGGKLRICKKKGAVIVDGVRLQATDQVFANGVMHQLKGAFQPAATASNF</sequence>
<gene>
    <name evidence="2" type="ORF">FHS90_000664</name>
</gene>
<dbReference type="InterPro" id="IPR000782">
    <property type="entry name" value="FAS1_domain"/>
</dbReference>
<dbReference type="InterPro" id="IPR050904">
    <property type="entry name" value="Adhesion/Biosynth-related"/>
</dbReference>
<name>A0A839GAK8_9BACT</name>
<proteinExistence type="predicted"/>
<dbReference type="InterPro" id="IPR036378">
    <property type="entry name" value="FAS1_dom_sf"/>
</dbReference>